<dbReference type="PANTHER" id="PTHR34585:SF22">
    <property type="entry name" value="HELIX-TURN-HELIX DOMAIN-CONTAINING PROTEIN"/>
    <property type="match status" value="1"/>
</dbReference>
<dbReference type="RefSeq" id="WP_202102589.1">
    <property type="nucleotide sequence ID" value="NZ_JAERTY010000004.1"/>
</dbReference>
<comment type="caution">
    <text evidence="2">The sequence shown here is derived from an EMBL/GenBank/DDBJ whole genome shotgun (WGS) entry which is preliminary data.</text>
</comment>
<dbReference type="PANTHER" id="PTHR34585">
    <property type="match status" value="1"/>
</dbReference>
<sequence>MSLQILTKEDLLNFKIELLAELKTLMKGHESNQKKWLRSKEVEELLKISSGTLQNYRINGTIKWSKIGSTYYYCLDSINDSFNDNSTNPVS</sequence>
<dbReference type="EMBL" id="JAERTY010000004">
    <property type="protein sequence ID" value="MBL1408828.1"/>
    <property type="molecule type" value="Genomic_DNA"/>
</dbReference>
<organism evidence="2 3">
    <name type="scientific">Sphingobacterium faecale</name>
    <dbReference type="NCBI Taxonomy" id="2803775"/>
    <lineage>
        <taxon>Bacteria</taxon>
        <taxon>Pseudomonadati</taxon>
        <taxon>Bacteroidota</taxon>
        <taxon>Sphingobacteriia</taxon>
        <taxon>Sphingobacteriales</taxon>
        <taxon>Sphingobacteriaceae</taxon>
        <taxon>Sphingobacterium</taxon>
    </lineage>
</organism>
<dbReference type="Proteomes" id="UP000625283">
    <property type="component" value="Unassembled WGS sequence"/>
</dbReference>
<accession>A0ABS1R2F2</accession>
<feature type="domain" description="Helix-turn-helix" evidence="1">
    <location>
        <begin position="36"/>
        <end position="82"/>
    </location>
</feature>
<evidence type="ECO:0000313" key="2">
    <source>
        <dbReference type="EMBL" id="MBL1408828.1"/>
    </source>
</evidence>
<dbReference type="InterPro" id="IPR041657">
    <property type="entry name" value="HTH_17"/>
</dbReference>
<dbReference type="Pfam" id="PF12728">
    <property type="entry name" value="HTH_17"/>
    <property type="match status" value="1"/>
</dbReference>
<name>A0ABS1R2F2_9SPHI</name>
<protein>
    <submittedName>
        <fullName evidence="2">Helix-turn-helix domain-containing protein</fullName>
    </submittedName>
</protein>
<evidence type="ECO:0000259" key="1">
    <source>
        <dbReference type="Pfam" id="PF12728"/>
    </source>
</evidence>
<dbReference type="InterPro" id="IPR009061">
    <property type="entry name" value="DNA-bd_dom_put_sf"/>
</dbReference>
<keyword evidence="3" id="KW-1185">Reference proteome</keyword>
<evidence type="ECO:0000313" key="3">
    <source>
        <dbReference type="Proteomes" id="UP000625283"/>
    </source>
</evidence>
<reference evidence="2 3" key="1">
    <citation type="submission" date="2021-01" db="EMBL/GenBank/DDBJ databases">
        <title>C459-1 draft genome sequence.</title>
        <authorList>
            <person name="Zhang X.-F."/>
        </authorList>
    </citation>
    <scope>NUCLEOTIDE SEQUENCE [LARGE SCALE GENOMIC DNA]</scope>
    <source>
        <strain evidence="3">C459-1</strain>
    </source>
</reference>
<gene>
    <name evidence="2" type="ORF">JKG61_08715</name>
</gene>
<dbReference type="SUPFAM" id="SSF46955">
    <property type="entry name" value="Putative DNA-binding domain"/>
    <property type="match status" value="1"/>
</dbReference>
<proteinExistence type="predicted"/>